<evidence type="ECO:0000259" key="11">
    <source>
        <dbReference type="Pfam" id="PF01103"/>
    </source>
</evidence>
<dbReference type="GO" id="GO:0009306">
    <property type="term" value="P:protein secretion"/>
    <property type="evidence" value="ECO:0007669"/>
    <property type="project" value="TreeGrafter"/>
</dbReference>
<reference evidence="14 15" key="1">
    <citation type="submission" date="2017-01" db="EMBL/GenBank/DDBJ databases">
        <authorList>
            <person name="Mah S.A."/>
            <person name="Swanson W.J."/>
            <person name="Moy G.W."/>
            <person name="Vacquier V.D."/>
        </authorList>
    </citation>
    <scope>NUCLEOTIDE SEQUENCE [LARGE SCALE GENOMIC DNA]</scope>
    <source>
        <strain evidence="14 15">DSM 7027</strain>
    </source>
</reference>
<accession>A0A1N6N668</accession>
<dbReference type="AlphaFoldDB" id="A0A1N6N668"/>
<dbReference type="Pfam" id="PF17243">
    <property type="entry name" value="POTRA_TamA_1"/>
    <property type="match status" value="1"/>
</dbReference>
<evidence type="ECO:0000313" key="15">
    <source>
        <dbReference type="Proteomes" id="UP000186895"/>
    </source>
</evidence>
<keyword evidence="6" id="KW-0732">Signal</keyword>
<comment type="subcellular location">
    <subcellularLocation>
        <location evidence="1">Cell outer membrane</location>
    </subcellularLocation>
</comment>
<dbReference type="InterPro" id="IPR039910">
    <property type="entry name" value="D15-like"/>
</dbReference>
<name>A0A1N6N668_9GAMM</name>
<evidence type="ECO:0000259" key="13">
    <source>
        <dbReference type="Pfam" id="PF17243"/>
    </source>
</evidence>
<dbReference type="GO" id="GO:0009279">
    <property type="term" value="C:cell outer membrane"/>
    <property type="evidence" value="ECO:0007669"/>
    <property type="project" value="UniProtKB-SubCell"/>
</dbReference>
<sequence length="577" mass="64196">MKHKGRELLAGLVVLLGSSVLSAAEFRLSGLEDPLAANVRAMLTIDDALEKETLPRPGRLNYLHRQSEAEIRQALQPFGYYNPELNLELSVTGPEESWFAAYEVNPGPRTVIGKLHLALDGVGQDDEELQRVLAESALKEGAPFLHQDYSALKSQLQSRASERGYYDADFTTSIVQVFPETNRAEIELVYYTGNRVSIGDIRFDDAPVSEKLLRRYLPFESGDPVDTAQLVTLQRNLIDSNYFGDVEVRPLLDEREGGMVPIHIGLGPRKQTLYSGGAGYGTDTGARIQLGMTRRWLNTRGHSLDTRLRMSQIKQEFYTTYLIPGSNPVTDRFALTLRLEDEDSDTIDARTVGIGGSWQKQFANWERVLGLEWQQEEWIFEGEQRDSTLLLPSARFSRTKADDLLNTSKGYSLELGVQAASEALLSDTDLIQFDMRTKRVDSFAERWRLLTRAELGITLVDAVDDLPASLRFYAGGDSSVRGYDYQSLGPEGKDGDVIGGRYLAAASVEVDYLVKDKWRVAAFFDAGNAFDDKDVDLKTGAGVGARWLSPIGPIRLDLAVPLEDSGVRLHFTLGPDL</sequence>
<dbReference type="Pfam" id="PF01103">
    <property type="entry name" value="Omp85"/>
    <property type="match status" value="1"/>
</dbReference>
<gene>
    <name evidence="14" type="ORF">SAMN05421647_10148</name>
</gene>
<dbReference type="RefSeq" id="WP_083702871.1">
    <property type="nucleotide sequence ID" value="NZ_FTMN01000001.1"/>
</dbReference>
<dbReference type="InterPro" id="IPR000184">
    <property type="entry name" value="Bac_surfAg_D15"/>
</dbReference>
<keyword evidence="15" id="KW-1185">Reference proteome</keyword>
<evidence type="ECO:0000256" key="1">
    <source>
        <dbReference type="ARBA" id="ARBA00004442"/>
    </source>
</evidence>
<comment type="similarity">
    <text evidence="2">Belongs to the TamA family.</text>
</comment>
<evidence type="ECO:0000256" key="6">
    <source>
        <dbReference type="ARBA" id="ARBA00022729"/>
    </source>
</evidence>
<evidence type="ECO:0000256" key="2">
    <source>
        <dbReference type="ARBA" id="ARBA00010248"/>
    </source>
</evidence>
<dbReference type="PANTHER" id="PTHR12815">
    <property type="entry name" value="SORTING AND ASSEMBLY MACHINERY SAMM50 PROTEIN FAMILY MEMBER"/>
    <property type="match status" value="1"/>
</dbReference>
<dbReference type="Pfam" id="PF07244">
    <property type="entry name" value="POTRA"/>
    <property type="match status" value="1"/>
</dbReference>
<keyword evidence="5" id="KW-0812">Transmembrane</keyword>
<comment type="subunit">
    <text evidence="10">Interacts with TamB to form the translocation and assembly module (TAM).</text>
</comment>
<keyword evidence="8" id="KW-0998">Cell outer membrane</keyword>
<dbReference type="Gene3D" id="3.10.20.310">
    <property type="entry name" value="membrane protein fhac"/>
    <property type="match status" value="3"/>
</dbReference>
<dbReference type="InterPro" id="IPR010827">
    <property type="entry name" value="BamA/TamA_POTRA"/>
</dbReference>
<dbReference type="InterPro" id="IPR035243">
    <property type="entry name" value="TamA_POTRA_Dom_1"/>
</dbReference>
<feature type="domain" description="TamA POTRA" evidence="13">
    <location>
        <begin position="26"/>
        <end position="106"/>
    </location>
</feature>
<feature type="domain" description="POTRA" evidence="12">
    <location>
        <begin position="125"/>
        <end position="183"/>
    </location>
</feature>
<dbReference type="Gene3D" id="2.40.160.50">
    <property type="entry name" value="membrane protein fhac: a member of the omp85/tpsb transporter family"/>
    <property type="match status" value="1"/>
</dbReference>
<evidence type="ECO:0000256" key="3">
    <source>
        <dbReference type="ARBA" id="ARBA00015419"/>
    </source>
</evidence>
<evidence type="ECO:0000256" key="5">
    <source>
        <dbReference type="ARBA" id="ARBA00022692"/>
    </source>
</evidence>
<feature type="domain" description="Bacterial surface antigen (D15)" evidence="11">
    <location>
        <begin position="300"/>
        <end position="573"/>
    </location>
</feature>
<dbReference type="PANTHER" id="PTHR12815:SF47">
    <property type="entry name" value="TRANSLOCATION AND ASSEMBLY MODULE SUBUNIT TAMA"/>
    <property type="match status" value="1"/>
</dbReference>
<proteinExistence type="inferred from homology"/>
<evidence type="ECO:0000259" key="12">
    <source>
        <dbReference type="Pfam" id="PF07244"/>
    </source>
</evidence>
<evidence type="ECO:0000256" key="7">
    <source>
        <dbReference type="ARBA" id="ARBA00023136"/>
    </source>
</evidence>
<evidence type="ECO:0000256" key="9">
    <source>
        <dbReference type="ARBA" id="ARBA00033063"/>
    </source>
</evidence>
<keyword evidence="7" id="KW-0472">Membrane</keyword>
<evidence type="ECO:0000256" key="8">
    <source>
        <dbReference type="ARBA" id="ARBA00023237"/>
    </source>
</evidence>
<evidence type="ECO:0000313" key="14">
    <source>
        <dbReference type="EMBL" id="SIP87509.1"/>
    </source>
</evidence>
<evidence type="ECO:0000256" key="10">
    <source>
        <dbReference type="ARBA" id="ARBA00093548"/>
    </source>
</evidence>
<dbReference type="STRING" id="49186.SAMN05421647_10148"/>
<keyword evidence="4" id="KW-1134">Transmembrane beta strand</keyword>
<protein>
    <recommendedName>
        <fullName evidence="3">Translocation and assembly module subunit TamA</fullName>
    </recommendedName>
    <alternativeName>
        <fullName evidence="9">Autotransporter assembly factor TamA</fullName>
    </alternativeName>
</protein>
<dbReference type="GO" id="GO:0097347">
    <property type="term" value="C:TAM protein secretion complex"/>
    <property type="evidence" value="ECO:0007669"/>
    <property type="project" value="TreeGrafter"/>
</dbReference>
<dbReference type="EMBL" id="FTMN01000001">
    <property type="protein sequence ID" value="SIP87509.1"/>
    <property type="molecule type" value="Genomic_DNA"/>
</dbReference>
<dbReference type="eggNOG" id="COG0729">
    <property type="taxonomic scope" value="Bacteria"/>
</dbReference>
<evidence type="ECO:0000256" key="4">
    <source>
        <dbReference type="ARBA" id="ARBA00022452"/>
    </source>
</evidence>
<dbReference type="Proteomes" id="UP000186895">
    <property type="component" value="Unassembled WGS sequence"/>
</dbReference>
<organism evidence="14 15">
    <name type="scientific">Marinobacterium stanieri</name>
    <dbReference type="NCBI Taxonomy" id="49186"/>
    <lineage>
        <taxon>Bacteria</taxon>
        <taxon>Pseudomonadati</taxon>
        <taxon>Pseudomonadota</taxon>
        <taxon>Gammaproteobacteria</taxon>
        <taxon>Oceanospirillales</taxon>
        <taxon>Oceanospirillaceae</taxon>
        <taxon>Marinobacterium</taxon>
    </lineage>
</organism>